<evidence type="ECO:0000256" key="1">
    <source>
        <dbReference type="SAM" id="Phobius"/>
    </source>
</evidence>
<dbReference type="SMART" id="SM00450">
    <property type="entry name" value="RHOD"/>
    <property type="match status" value="1"/>
</dbReference>
<keyword evidence="1" id="KW-0472">Membrane</keyword>
<dbReference type="EMBL" id="CP158367">
    <property type="protein sequence ID" value="XBX75017.1"/>
    <property type="molecule type" value="Genomic_DNA"/>
</dbReference>
<protein>
    <submittedName>
        <fullName evidence="3">Rhodanese-like domain-containing protein</fullName>
    </submittedName>
</protein>
<dbReference type="InterPro" id="IPR050229">
    <property type="entry name" value="GlpE_sulfurtransferase"/>
</dbReference>
<proteinExistence type="predicted"/>
<dbReference type="InterPro" id="IPR001763">
    <property type="entry name" value="Rhodanese-like_dom"/>
</dbReference>
<dbReference type="PROSITE" id="PS50206">
    <property type="entry name" value="RHODANESE_3"/>
    <property type="match status" value="1"/>
</dbReference>
<name>A0AAU7VM49_9FIRM</name>
<sequence>MESKGKERNRIFFKTVLILLIPSVLLIIFGILLLPSDLGGQYIEITGEEAEIIVETNEVQIIDLRPQHQYEKTHIPQSINLSEEVVTERYHSLDKREITIVIPHTGNDGEEIARFLVDQGFADVYILKAGIEDWPGDLEKN</sequence>
<dbReference type="PANTHER" id="PTHR43031:SF1">
    <property type="entry name" value="PYRIDINE NUCLEOTIDE-DISULPHIDE OXIDOREDUCTASE"/>
    <property type="match status" value="1"/>
</dbReference>
<dbReference type="SUPFAM" id="SSF52821">
    <property type="entry name" value="Rhodanese/Cell cycle control phosphatase"/>
    <property type="match status" value="1"/>
</dbReference>
<dbReference type="AlphaFoldDB" id="A0AAU7VM49"/>
<gene>
    <name evidence="3" type="ORF">PRVXT_000110</name>
</gene>
<feature type="transmembrane region" description="Helical" evidence="1">
    <location>
        <begin position="12"/>
        <end position="34"/>
    </location>
</feature>
<organism evidence="3">
    <name type="scientific">Proteinivorax tanatarense</name>
    <dbReference type="NCBI Taxonomy" id="1260629"/>
    <lineage>
        <taxon>Bacteria</taxon>
        <taxon>Bacillati</taxon>
        <taxon>Bacillota</taxon>
        <taxon>Clostridia</taxon>
        <taxon>Eubacteriales</taxon>
        <taxon>Proteinivoracaceae</taxon>
        <taxon>Proteinivorax</taxon>
    </lineage>
</organism>
<dbReference type="Pfam" id="PF00581">
    <property type="entry name" value="Rhodanese"/>
    <property type="match status" value="1"/>
</dbReference>
<keyword evidence="1" id="KW-0812">Transmembrane</keyword>
<keyword evidence="1" id="KW-1133">Transmembrane helix</keyword>
<dbReference type="PANTHER" id="PTHR43031">
    <property type="entry name" value="FAD-DEPENDENT OXIDOREDUCTASE"/>
    <property type="match status" value="1"/>
</dbReference>
<dbReference type="Gene3D" id="3.40.250.10">
    <property type="entry name" value="Rhodanese-like domain"/>
    <property type="match status" value="1"/>
</dbReference>
<reference evidence="3" key="1">
    <citation type="journal article" date="2013" name="Extremophiles">
        <title>Proteinivorax tanatarense gen. nov., sp. nov., an anaerobic, haloalkaliphilic, proteolytic bacterium isolated from a decaying algal bloom, and proposal of Proteinivoraceae fam. nov.</title>
        <authorList>
            <person name="Kevbrin V."/>
            <person name="Boltyanskaya Y."/>
            <person name="Zhilina T."/>
            <person name="Kolganova T."/>
            <person name="Lavrentjeva E."/>
            <person name="Kuznetsov B."/>
        </authorList>
    </citation>
    <scope>NUCLEOTIDE SEQUENCE</scope>
    <source>
        <strain evidence="3">Z-910T</strain>
    </source>
</reference>
<reference evidence="3" key="2">
    <citation type="submission" date="2024-06" db="EMBL/GenBank/DDBJ databases">
        <authorList>
            <person name="Petrova K.O."/>
            <person name="Toshchakov S.V."/>
            <person name="Boltjanskaja Y.V."/>
            <person name="Kevbrin V."/>
        </authorList>
    </citation>
    <scope>NUCLEOTIDE SEQUENCE</scope>
    <source>
        <strain evidence="3">Z-910T</strain>
    </source>
</reference>
<evidence type="ECO:0000259" key="2">
    <source>
        <dbReference type="PROSITE" id="PS50206"/>
    </source>
</evidence>
<dbReference type="RefSeq" id="WP_350343764.1">
    <property type="nucleotide sequence ID" value="NZ_CP158367.1"/>
</dbReference>
<dbReference type="CDD" id="cd00158">
    <property type="entry name" value="RHOD"/>
    <property type="match status" value="1"/>
</dbReference>
<accession>A0AAU7VM49</accession>
<feature type="domain" description="Rhodanese" evidence="2">
    <location>
        <begin position="55"/>
        <end position="140"/>
    </location>
</feature>
<dbReference type="InterPro" id="IPR036873">
    <property type="entry name" value="Rhodanese-like_dom_sf"/>
</dbReference>
<evidence type="ECO:0000313" key="3">
    <source>
        <dbReference type="EMBL" id="XBX75017.1"/>
    </source>
</evidence>